<gene>
    <name evidence="1" type="ORF">FPOA_00804</name>
</gene>
<dbReference type="OrthoDB" id="5042995at2759"/>
<evidence type="ECO:0000313" key="1">
    <source>
        <dbReference type="EMBL" id="OBS26861.1"/>
    </source>
</evidence>
<reference evidence="1 2" key="1">
    <citation type="submission" date="2016-06" db="EMBL/GenBank/DDBJ databases">
        <title>Living apart together: crosstalk between the core and supernumerary genomes in a fungal plant pathogen.</title>
        <authorList>
            <person name="Vanheule A."/>
            <person name="Audenaert K."/>
            <person name="Warris S."/>
            <person name="Van De Geest H."/>
            <person name="Schijlen E."/>
            <person name="Hofte M."/>
            <person name="De Saeger S."/>
            <person name="Haesaert G."/>
            <person name="Waalwijk C."/>
            <person name="Van Der Lee T."/>
        </authorList>
    </citation>
    <scope>NUCLEOTIDE SEQUENCE [LARGE SCALE GENOMIC DNA]</scope>
    <source>
        <strain evidence="1 2">2516</strain>
    </source>
</reference>
<protein>
    <submittedName>
        <fullName evidence="1">Uncharacterized protein</fullName>
    </submittedName>
</protein>
<evidence type="ECO:0000313" key="2">
    <source>
        <dbReference type="Proteomes" id="UP000091967"/>
    </source>
</evidence>
<proteinExistence type="predicted"/>
<accession>A0A1B8B2C0</accession>
<dbReference type="Proteomes" id="UP000091967">
    <property type="component" value="Unassembled WGS sequence"/>
</dbReference>
<dbReference type="EMBL" id="LYXU01000001">
    <property type="protein sequence ID" value="OBS26861.1"/>
    <property type="molecule type" value="Genomic_DNA"/>
</dbReference>
<keyword evidence="2" id="KW-1185">Reference proteome</keyword>
<organism evidence="1 2">
    <name type="scientific">Fusarium poae</name>
    <dbReference type="NCBI Taxonomy" id="36050"/>
    <lineage>
        <taxon>Eukaryota</taxon>
        <taxon>Fungi</taxon>
        <taxon>Dikarya</taxon>
        <taxon>Ascomycota</taxon>
        <taxon>Pezizomycotina</taxon>
        <taxon>Sordariomycetes</taxon>
        <taxon>Hypocreomycetidae</taxon>
        <taxon>Hypocreales</taxon>
        <taxon>Nectriaceae</taxon>
        <taxon>Fusarium</taxon>
    </lineage>
</organism>
<sequence length="307" mass="34811">MEDYPRESVWDRVAREKGEFVTPKSDATSAKARNLFTYSAFNRGPPKDFKEPMAEYDFENHEGLYAGTRCILVETLIKDIPTTEYSIYIFNDVDAVDKTKIRMTKLPEWTDEHGMQNIFFPHHSLAAQPVNHYHAVVGTGFPKPDVALCASTIVNLRIGPGGYEHQWHTANGCYGRDMFPFKEITRSHQVAYGTATCIKLKFEIGNTSDNPMVFGPEDNVVNSREVDPVDWDDTTRVLIGQPNHLFKISLSLRFVETQHPDPDVPSQTDVEMFNMRRIRSSGPVISSVKGRTVNTYTYLITLMHGNG</sequence>
<dbReference type="OMA" id="GSATCIK"/>
<comment type="caution">
    <text evidence="1">The sequence shown here is derived from an EMBL/GenBank/DDBJ whole genome shotgun (WGS) entry which is preliminary data.</text>
</comment>
<name>A0A1B8B2C0_FUSPO</name>
<dbReference type="AlphaFoldDB" id="A0A1B8B2C0"/>